<keyword evidence="2" id="KW-0813">Transport</keyword>
<dbReference type="InterPro" id="IPR011701">
    <property type="entry name" value="MFS"/>
</dbReference>
<evidence type="ECO:0000256" key="3">
    <source>
        <dbReference type="ARBA" id="ARBA00022692"/>
    </source>
</evidence>
<dbReference type="Pfam" id="PF07690">
    <property type="entry name" value="MFS_1"/>
    <property type="match status" value="2"/>
</dbReference>
<name>A0A6J7F9K8_9ZZZZ</name>
<keyword evidence="5 6" id="KW-0472">Membrane</keyword>
<dbReference type="CDD" id="cd17504">
    <property type="entry name" value="MFS_MMR_MDR_like"/>
    <property type="match status" value="1"/>
</dbReference>
<dbReference type="GO" id="GO:0022857">
    <property type="term" value="F:transmembrane transporter activity"/>
    <property type="evidence" value="ECO:0007669"/>
    <property type="project" value="InterPro"/>
</dbReference>
<dbReference type="Pfam" id="PF13620">
    <property type="entry name" value="CarboxypepD_reg"/>
    <property type="match status" value="1"/>
</dbReference>
<sequence>MQLNRNFSPNVTIAVLATSGTVMAIMQTMFIPLLVKIPEILDCTTDNASWLITATLITSVVAIPTMSRLADMHGKRKMMLISICLMVAGSLLGAVSTDLAVLIVARALQGFAIAMIPLGMSIMRDLVPPERLASGVALMSGSMGIGSSIGLPFGGIIYENLGWHAIFWVSVVTGSLCGLAVFAIVPESKVRAGGRFDIRGAVLISVALTSFLLGVTKGTHWGWTSPSILACWVVVIAVMLYWFPYELKSGHPIIDLRSSAQPSVLITNIASVFVGTAMYANMLSSTQFLEMPTASGYGFGLSVSQAGLLIAPASFAMVLMAPVAAKVTNVYGPKITLMMGGLLLGVGYVLRMFFMAEPWQIVVGAIVVSLGTMTSMSAAPNIIMRSVPITETAAANGLNNVVRNIGMSVSSAAVVAFLTGLTFVVGSQVFPDRMAFVYIYIAAGLCGFAGAIVAVFLPKNLAQRNAVLAAGAGAQAHEMPEFLKVTPHEFVVHGVVRNEAGEPVARATVTYFTLLGQQIDFERTDSDGSYSIVLPQTGQYRVRVEHDSQPASESVMTVDSQRASQLITIS</sequence>
<feature type="transmembrane region" description="Helical" evidence="6">
    <location>
        <begin position="132"/>
        <end position="153"/>
    </location>
</feature>
<evidence type="ECO:0000256" key="2">
    <source>
        <dbReference type="ARBA" id="ARBA00022448"/>
    </source>
</evidence>
<feature type="transmembrane region" description="Helical" evidence="6">
    <location>
        <begin position="47"/>
        <end position="66"/>
    </location>
</feature>
<evidence type="ECO:0000256" key="6">
    <source>
        <dbReference type="SAM" id="Phobius"/>
    </source>
</evidence>
<protein>
    <submittedName>
        <fullName evidence="8">Unannotated protein</fullName>
    </submittedName>
</protein>
<dbReference type="EMBL" id="CAFBMC010000010">
    <property type="protein sequence ID" value="CAB4890498.1"/>
    <property type="molecule type" value="Genomic_DNA"/>
</dbReference>
<proteinExistence type="predicted"/>
<evidence type="ECO:0000256" key="4">
    <source>
        <dbReference type="ARBA" id="ARBA00022989"/>
    </source>
</evidence>
<keyword evidence="3 6" id="KW-0812">Transmembrane</keyword>
<feature type="transmembrane region" description="Helical" evidence="6">
    <location>
        <begin position="101"/>
        <end position="120"/>
    </location>
</feature>
<feature type="transmembrane region" description="Helical" evidence="6">
    <location>
        <begin position="165"/>
        <end position="184"/>
    </location>
</feature>
<evidence type="ECO:0000259" key="7">
    <source>
        <dbReference type="PROSITE" id="PS50850"/>
    </source>
</evidence>
<feature type="transmembrane region" description="Helical" evidence="6">
    <location>
        <begin position="221"/>
        <end position="243"/>
    </location>
</feature>
<evidence type="ECO:0000256" key="5">
    <source>
        <dbReference type="ARBA" id="ARBA00023136"/>
    </source>
</evidence>
<dbReference type="Gene3D" id="2.60.40.1120">
    <property type="entry name" value="Carboxypeptidase-like, regulatory domain"/>
    <property type="match status" value="1"/>
</dbReference>
<dbReference type="AlphaFoldDB" id="A0A6J7F9K8"/>
<dbReference type="PANTHER" id="PTHR42718">
    <property type="entry name" value="MAJOR FACILITATOR SUPERFAMILY MULTIDRUG TRANSPORTER MFSC"/>
    <property type="match status" value="1"/>
</dbReference>
<feature type="transmembrane region" description="Helical" evidence="6">
    <location>
        <begin position="196"/>
        <end position="215"/>
    </location>
</feature>
<keyword evidence="4 6" id="KW-1133">Transmembrane helix</keyword>
<evidence type="ECO:0000256" key="1">
    <source>
        <dbReference type="ARBA" id="ARBA00004141"/>
    </source>
</evidence>
<feature type="transmembrane region" description="Helical" evidence="6">
    <location>
        <begin position="12"/>
        <end position="35"/>
    </location>
</feature>
<gene>
    <name evidence="8" type="ORF">UFOPK3495_00322</name>
</gene>
<dbReference type="SUPFAM" id="SSF103473">
    <property type="entry name" value="MFS general substrate transporter"/>
    <property type="match status" value="2"/>
</dbReference>
<feature type="domain" description="Major facilitator superfamily (MFS) profile" evidence="7">
    <location>
        <begin position="12"/>
        <end position="462"/>
    </location>
</feature>
<dbReference type="InterPro" id="IPR020846">
    <property type="entry name" value="MFS_dom"/>
</dbReference>
<reference evidence="8" key="1">
    <citation type="submission" date="2020-05" db="EMBL/GenBank/DDBJ databases">
        <authorList>
            <person name="Chiriac C."/>
            <person name="Salcher M."/>
            <person name="Ghai R."/>
            <person name="Kavagutti S V."/>
        </authorList>
    </citation>
    <scope>NUCLEOTIDE SEQUENCE</scope>
</reference>
<accession>A0A6J7F9K8</accession>
<feature type="transmembrane region" description="Helical" evidence="6">
    <location>
        <begin position="78"/>
        <end position="95"/>
    </location>
</feature>
<dbReference type="SUPFAM" id="SSF49464">
    <property type="entry name" value="Carboxypeptidase regulatory domain-like"/>
    <property type="match status" value="1"/>
</dbReference>
<dbReference type="GO" id="GO:0016020">
    <property type="term" value="C:membrane"/>
    <property type="evidence" value="ECO:0007669"/>
    <property type="project" value="UniProtKB-SubCell"/>
</dbReference>
<dbReference type="PANTHER" id="PTHR42718:SF9">
    <property type="entry name" value="MAJOR FACILITATOR SUPERFAMILY MULTIDRUG TRANSPORTER MFSC"/>
    <property type="match status" value="1"/>
</dbReference>
<feature type="transmembrane region" description="Helical" evidence="6">
    <location>
        <begin position="405"/>
        <end position="425"/>
    </location>
</feature>
<dbReference type="InterPro" id="IPR008969">
    <property type="entry name" value="CarboxyPept-like_regulatory"/>
</dbReference>
<dbReference type="PRINTS" id="PR01036">
    <property type="entry name" value="TCRTETB"/>
</dbReference>
<dbReference type="InterPro" id="IPR036259">
    <property type="entry name" value="MFS_trans_sf"/>
</dbReference>
<comment type="subcellular location">
    <subcellularLocation>
        <location evidence="1">Membrane</location>
        <topology evidence="1">Multi-pass membrane protein</topology>
    </subcellularLocation>
</comment>
<organism evidence="8">
    <name type="scientific">freshwater metagenome</name>
    <dbReference type="NCBI Taxonomy" id="449393"/>
    <lineage>
        <taxon>unclassified sequences</taxon>
        <taxon>metagenomes</taxon>
        <taxon>ecological metagenomes</taxon>
    </lineage>
</organism>
<feature type="transmembrane region" description="Helical" evidence="6">
    <location>
        <begin position="335"/>
        <end position="355"/>
    </location>
</feature>
<feature type="transmembrane region" description="Helical" evidence="6">
    <location>
        <begin position="264"/>
        <end position="283"/>
    </location>
</feature>
<feature type="transmembrane region" description="Helical" evidence="6">
    <location>
        <begin position="361"/>
        <end position="384"/>
    </location>
</feature>
<evidence type="ECO:0000313" key="8">
    <source>
        <dbReference type="EMBL" id="CAB4890498.1"/>
    </source>
</evidence>
<dbReference type="Gene3D" id="1.20.1250.20">
    <property type="entry name" value="MFS general substrate transporter like domains"/>
    <property type="match status" value="2"/>
</dbReference>
<feature type="transmembrane region" description="Helical" evidence="6">
    <location>
        <begin position="303"/>
        <end position="323"/>
    </location>
</feature>
<dbReference type="PROSITE" id="PS50850">
    <property type="entry name" value="MFS"/>
    <property type="match status" value="1"/>
</dbReference>
<feature type="transmembrane region" description="Helical" evidence="6">
    <location>
        <begin position="437"/>
        <end position="457"/>
    </location>
</feature>